<dbReference type="PANTHER" id="PTHR40061">
    <property type="entry name" value="SPORULATION PROTEIN YLMC-RELATED"/>
    <property type="match status" value="1"/>
</dbReference>
<dbReference type="PANTHER" id="PTHR40061:SF1">
    <property type="entry name" value="SPORULATION PROTEIN YLMC-RELATED"/>
    <property type="match status" value="1"/>
</dbReference>
<gene>
    <name evidence="2" type="ORF">BBF96_06210</name>
</gene>
<dbReference type="InterPro" id="IPR011033">
    <property type="entry name" value="PRC_barrel-like_sf"/>
</dbReference>
<protein>
    <submittedName>
        <fullName evidence="2">Photosystem reaction center protein H</fullName>
    </submittedName>
</protein>
<dbReference type="AlphaFoldDB" id="A0A3Q9HPV5"/>
<dbReference type="NCBIfam" id="TIGR02888">
    <property type="entry name" value="spore_YlmC_YmxH"/>
    <property type="match status" value="1"/>
</dbReference>
<dbReference type="Proteomes" id="UP000267250">
    <property type="component" value="Chromosome"/>
</dbReference>
<evidence type="ECO:0000313" key="2">
    <source>
        <dbReference type="EMBL" id="AZR73026.1"/>
    </source>
</evidence>
<dbReference type="KEGG" id="aft:BBF96_06210"/>
<sequence length="90" mass="10217">MIKTSELWSKEVINVVDGRKLGMIEDVEINLKVGKIDSVIIPGRSGLLGFFGGTQDLVIEWNQIEKIGEDVILVKVENFLEPDHQKRQNR</sequence>
<reference evidence="2 3" key="1">
    <citation type="submission" date="2016-07" db="EMBL/GenBank/DDBJ databases">
        <title>Genome and transcriptome analysis of iron-reducing fermentative bacteria Anoxybacter fermentans.</title>
        <authorList>
            <person name="Zeng X."/>
            <person name="Shao Z."/>
        </authorList>
    </citation>
    <scope>NUCLEOTIDE SEQUENCE [LARGE SCALE GENOMIC DNA]</scope>
    <source>
        <strain evidence="2 3">DY22613</strain>
    </source>
</reference>
<evidence type="ECO:0000259" key="1">
    <source>
        <dbReference type="Pfam" id="PF05239"/>
    </source>
</evidence>
<dbReference type="OrthoDB" id="6024937at2"/>
<dbReference type="EMBL" id="CP016379">
    <property type="protein sequence ID" value="AZR73026.1"/>
    <property type="molecule type" value="Genomic_DNA"/>
</dbReference>
<dbReference type="Pfam" id="PF05239">
    <property type="entry name" value="PRC"/>
    <property type="match status" value="1"/>
</dbReference>
<keyword evidence="3" id="KW-1185">Reference proteome</keyword>
<dbReference type="InterPro" id="IPR027275">
    <property type="entry name" value="PRC-brl_dom"/>
</dbReference>
<dbReference type="SUPFAM" id="SSF50346">
    <property type="entry name" value="PRC-barrel domain"/>
    <property type="match status" value="1"/>
</dbReference>
<dbReference type="Gene3D" id="2.30.30.240">
    <property type="entry name" value="PRC-barrel domain"/>
    <property type="match status" value="1"/>
</dbReference>
<dbReference type="RefSeq" id="WP_127016356.1">
    <property type="nucleotide sequence ID" value="NZ_CP016379.1"/>
</dbReference>
<organism evidence="2 3">
    <name type="scientific">Anoxybacter fermentans</name>
    <dbReference type="NCBI Taxonomy" id="1323375"/>
    <lineage>
        <taxon>Bacteria</taxon>
        <taxon>Bacillati</taxon>
        <taxon>Bacillota</taxon>
        <taxon>Clostridia</taxon>
        <taxon>Halanaerobiales</taxon>
        <taxon>Anoxybacter</taxon>
    </lineage>
</organism>
<proteinExistence type="predicted"/>
<accession>A0A3Q9HPV5</accession>
<feature type="domain" description="PRC-barrel" evidence="1">
    <location>
        <begin position="3"/>
        <end position="76"/>
    </location>
</feature>
<evidence type="ECO:0000313" key="3">
    <source>
        <dbReference type="Proteomes" id="UP000267250"/>
    </source>
</evidence>
<name>A0A3Q9HPV5_9FIRM</name>
<dbReference type="InterPro" id="IPR014238">
    <property type="entry name" value="Spore_YlmC/YmxH"/>
</dbReference>